<dbReference type="RefSeq" id="WP_171092636.1">
    <property type="nucleotide sequence ID" value="NZ_CP053069.1"/>
</dbReference>
<name>A0A6M4GVZ3_9PROT</name>
<gene>
    <name evidence="2" type="ORF">DSM104443_02431</name>
</gene>
<keyword evidence="3" id="KW-1185">Reference proteome</keyword>
<organism evidence="2 3">
    <name type="scientific">Usitatibacter rugosus</name>
    <dbReference type="NCBI Taxonomy" id="2732067"/>
    <lineage>
        <taxon>Bacteria</taxon>
        <taxon>Pseudomonadati</taxon>
        <taxon>Pseudomonadota</taxon>
        <taxon>Betaproteobacteria</taxon>
        <taxon>Nitrosomonadales</taxon>
        <taxon>Usitatibacteraceae</taxon>
        <taxon>Usitatibacter</taxon>
    </lineage>
</organism>
<evidence type="ECO:0000313" key="3">
    <source>
        <dbReference type="Proteomes" id="UP000501534"/>
    </source>
</evidence>
<protein>
    <recommendedName>
        <fullName evidence="1">DUF6895 domain-containing protein</fullName>
    </recommendedName>
</protein>
<proteinExistence type="predicted"/>
<reference evidence="2 3" key="1">
    <citation type="submission" date="2020-04" db="EMBL/GenBank/DDBJ databases">
        <title>Usitatibacter rugosus gen. nov., sp. nov. and Usitatibacter palustris sp. nov., novel members of Usitatibacteraceae fam. nov. within the order Nitrosomonadales isolated from soil.</title>
        <authorList>
            <person name="Huber K.J."/>
            <person name="Neumann-Schaal M."/>
            <person name="Geppert A."/>
            <person name="Luckner M."/>
            <person name="Wanner G."/>
            <person name="Overmann J."/>
        </authorList>
    </citation>
    <scope>NUCLEOTIDE SEQUENCE [LARGE SCALE GENOMIC DNA]</scope>
    <source>
        <strain evidence="2 3">0125_3</strain>
    </source>
</reference>
<dbReference type="Pfam" id="PF21836">
    <property type="entry name" value="DUF6895"/>
    <property type="match status" value="1"/>
</dbReference>
<evidence type="ECO:0000259" key="1">
    <source>
        <dbReference type="Pfam" id="PF21836"/>
    </source>
</evidence>
<dbReference type="InterPro" id="IPR054190">
    <property type="entry name" value="DUF6895"/>
</dbReference>
<accession>A0A6M4GVZ3</accession>
<dbReference type="KEGG" id="uru:DSM104443_02431"/>
<dbReference type="AlphaFoldDB" id="A0A6M4GVZ3"/>
<sequence>MENADLVSPEFLAHRLRRVLRLLRTHAEHIRTAPVGDSRADRAACDTVLLCAKLSRNGHLEGEEGVDGLLDVADARLRSDAMVASLVWRPGLVPCLAMATTLLNELGRGDPRFDVLPLAAWDTSFRESAERRPHEVLEARWSARHSGAGDDVRIPDTSLLLRKPFAPMTEAADLGAYARSLYCVTDFGRDPLPAKPLPRDVWDVLDAAVTWTLFTGDPERLAELLLAAVYAGMPPTPAFRAGLCALMVAWDDRGFVAPRGAGHDELDETGRFFSICRGNTLAALLCSELIVREFHWPLMSGTDEGGEAEELLASALGPDVARRIAAHVGPASMQALEGDLRVARGFARRDIEDISRSLRSGSATWAIRCAAEWLAMVKSVAEVTRRTDHAFAATGAQPASTGCGAGIA</sequence>
<dbReference type="EMBL" id="CP053069">
    <property type="protein sequence ID" value="QJR11356.1"/>
    <property type="molecule type" value="Genomic_DNA"/>
</dbReference>
<feature type="domain" description="DUF6895" evidence="1">
    <location>
        <begin position="17"/>
        <end position="285"/>
    </location>
</feature>
<dbReference type="Proteomes" id="UP000501534">
    <property type="component" value="Chromosome"/>
</dbReference>
<evidence type="ECO:0000313" key="2">
    <source>
        <dbReference type="EMBL" id="QJR11356.1"/>
    </source>
</evidence>